<dbReference type="InterPro" id="IPR036388">
    <property type="entry name" value="WH-like_DNA-bd_sf"/>
</dbReference>
<evidence type="ECO:0000256" key="11">
    <source>
        <dbReference type="ARBA" id="ARBA00022833"/>
    </source>
</evidence>
<dbReference type="InterPro" id="IPR013083">
    <property type="entry name" value="Znf_RING/FYVE/PHD"/>
</dbReference>
<keyword evidence="7 15" id="KW-0479">Metal-binding</keyword>
<proteinExistence type="inferred from homology"/>
<evidence type="ECO:0000256" key="14">
    <source>
        <dbReference type="ARBA" id="ARBA00023242"/>
    </source>
</evidence>
<evidence type="ECO:0000256" key="1">
    <source>
        <dbReference type="ARBA" id="ARBA00000900"/>
    </source>
</evidence>
<evidence type="ECO:0000256" key="2">
    <source>
        <dbReference type="ARBA" id="ARBA00004123"/>
    </source>
</evidence>
<dbReference type="Pfam" id="PF08746">
    <property type="entry name" value="zf-RING-like"/>
    <property type="match status" value="1"/>
</dbReference>
<evidence type="ECO:0000256" key="12">
    <source>
        <dbReference type="ARBA" id="ARBA00023172"/>
    </source>
</evidence>
<comment type="subcellular location">
    <subcellularLocation>
        <location evidence="2 15">Nucleus</location>
    </subcellularLocation>
</comment>
<dbReference type="GO" id="GO:0008270">
    <property type="term" value="F:zinc ion binding"/>
    <property type="evidence" value="ECO:0007669"/>
    <property type="project" value="UniProtKB-KW"/>
</dbReference>
<evidence type="ECO:0000256" key="3">
    <source>
        <dbReference type="ARBA" id="ARBA00010258"/>
    </source>
</evidence>
<evidence type="ECO:0000256" key="13">
    <source>
        <dbReference type="ARBA" id="ARBA00023204"/>
    </source>
</evidence>
<keyword evidence="9 15" id="KW-0863">Zinc-finger</keyword>
<keyword evidence="14 15" id="KW-0539">Nucleus</keyword>
<keyword evidence="8 15" id="KW-0227">DNA damage</keyword>
<dbReference type="GO" id="GO:0000724">
    <property type="term" value="P:double-strand break repair via homologous recombination"/>
    <property type="evidence" value="ECO:0007669"/>
    <property type="project" value="TreeGrafter"/>
</dbReference>
<sequence length="244" mass="27598">MADHTYTNAHRLFVQSLLSHQILNEDKALEIYEKVCTLANAQPTDFALFVGEINHRINEYDMALRRGHDQQSGQEVIAFVNTKPDDLAQLATRYDANQITFLRRLIEMIVMADDEAFSVRSLAAIQLGQRMEPTMTSRATEEFLDQLVADRWLVVTSSGVYGFGTRALLELAGYLRDQFPDAIKECLMCTDLVTIGERCDLQPCAVRIHLHCAEQLFVNNQRPLVCPECSTSWSRSNTIGLPQS</sequence>
<dbReference type="AlphaFoldDB" id="A0A168LI87"/>
<dbReference type="SUPFAM" id="SSF57850">
    <property type="entry name" value="RING/U-box"/>
    <property type="match status" value="1"/>
</dbReference>
<name>A0A168LI87_ABSGL</name>
<evidence type="ECO:0000256" key="10">
    <source>
        <dbReference type="ARBA" id="ARBA00022786"/>
    </source>
</evidence>
<dbReference type="InterPro" id="IPR011513">
    <property type="entry name" value="Nse1"/>
</dbReference>
<dbReference type="GO" id="GO:0030915">
    <property type="term" value="C:Smc5-Smc6 complex"/>
    <property type="evidence" value="ECO:0007669"/>
    <property type="project" value="UniProtKB-UniRule"/>
</dbReference>
<keyword evidence="11 15" id="KW-0862">Zinc</keyword>
<comment type="subunit">
    <text evidence="15">Component of the Smc5-Smc6 complex.</text>
</comment>
<keyword evidence="18" id="KW-1185">Reference proteome</keyword>
<accession>A0A168LI87</accession>
<dbReference type="Pfam" id="PF07574">
    <property type="entry name" value="SMC_Nse1"/>
    <property type="match status" value="1"/>
</dbReference>
<dbReference type="Proteomes" id="UP000078561">
    <property type="component" value="Unassembled WGS sequence"/>
</dbReference>
<evidence type="ECO:0000256" key="8">
    <source>
        <dbReference type="ARBA" id="ARBA00022763"/>
    </source>
</evidence>
<keyword evidence="6 15" id="KW-0808">Transferase</keyword>
<protein>
    <recommendedName>
        <fullName evidence="5 15">Non-structural maintenance of chromosomes element 1 homolog</fullName>
        <ecNumber evidence="4 15">2.3.2.27</ecNumber>
    </recommendedName>
</protein>
<evidence type="ECO:0000313" key="18">
    <source>
        <dbReference type="Proteomes" id="UP000078561"/>
    </source>
</evidence>
<dbReference type="PANTHER" id="PTHR20973">
    <property type="entry name" value="NON-SMC ELEMENT 1-RELATED"/>
    <property type="match status" value="1"/>
</dbReference>
<comment type="catalytic activity">
    <reaction evidence="1 15">
        <text>S-ubiquitinyl-[E2 ubiquitin-conjugating enzyme]-L-cysteine + [acceptor protein]-L-lysine = [E2 ubiquitin-conjugating enzyme]-L-cysteine + N(6)-ubiquitinyl-[acceptor protein]-L-lysine.</text>
        <dbReference type="EC" id="2.3.2.27"/>
    </reaction>
</comment>
<reference evidence="17" key="1">
    <citation type="submission" date="2016-04" db="EMBL/GenBank/DDBJ databases">
        <authorList>
            <person name="Evans L.H."/>
            <person name="Alamgir A."/>
            <person name="Owens N."/>
            <person name="Weber N.D."/>
            <person name="Virtaneva K."/>
            <person name="Barbian K."/>
            <person name="Babar A."/>
            <person name="Rosenke K."/>
        </authorList>
    </citation>
    <scope>NUCLEOTIDE SEQUENCE [LARGE SCALE GENOMIC DNA]</scope>
    <source>
        <strain evidence="17">CBS 101.48</strain>
    </source>
</reference>
<evidence type="ECO:0000256" key="9">
    <source>
        <dbReference type="ARBA" id="ARBA00022771"/>
    </source>
</evidence>
<dbReference type="CDD" id="cd16493">
    <property type="entry name" value="RING-CH-C4HC3_NSE1"/>
    <property type="match status" value="1"/>
</dbReference>
<gene>
    <name evidence="17" type="primary">ABSGL_02273.1 scaffold 2961</name>
</gene>
<keyword evidence="13 15" id="KW-0234">DNA repair</keyword>
<evidence type="ECO:0000256" key="15">
    <source>
        <dbReference type="RuleBase" id="RU368018"/>
    </source>
</evidence>
<dbReference type="Gene3D" id="1.10.10.10">
    <property type="entry name" value="Winged helix-like DNA-binding domain superfamily/Winged helix DNA-binding domain"/>
    <property type="match status" value="1"/>
</dbReference>
<dbReference type="PANTHER" id="PTHR20973:SF0">
    <property type="entry name" value="NON-STRUCTURAL MAINTENANCE OF CHROMOSOMES ELEMENT 1 HOMOLOG"/>
    <property type="match status" value="1"/>
</dbReference>
<dbReference type="InParanoid" id="A0A168LI87"/>
<dbReference type="Gene3D" id="3.90.1150.220">
    <property type="match status" value="1"/>
</dbReference>
<dbReference type="OMA" id="WPGDKFV"/>
<dbReference type="Gene3D" id="3.30.40.10">
    <property type="entry name" value="Zinc/RING finger domain, C3HC4 (zinc finger)"/>
    <property type="match status" value="1"/>
</dbReference>
<keyword evidence="12 15" id="KW-0233">DNA recombination</keyword>
<dbReference type="InterPro" id="IPR014857">
    <property type="entry name" value="Nse1_RING_C4HC3-type"/>
</dbReference>
<dbReference type="GO" id="GO:0061630">
    <property type="term" value="F:ubiquitin protein ligase activity"/>
    <property type="evidence" value="ECO:0007669"/>
    <property type="project" value="UniProtKB-EC"/>
</dbReference>
<dbReference type="EC" id="2.3.2.27" evidence="4 15"/>
<evidence type="ECO:0000256" key="6">
    <source>
        <dbReference type="ARBA" id="ARBA00022679"/>
    </source>
</evidence>
<feature type="domain" description="Non-structural maintenance of chromosomes element 1 RING C4HC3-type" evidence="16">
    <location>
        <begin position="186"/>
        <end position="229"/>
    </location>
</feature>
<keyword evidence="10 15" id="KW-0833">Ubl conjugation pathway</keyword>
<dbReference type="EMBL" id="LT551342">
    <property type="protein sequence ID" value="SAL96841.1"/>
    <property type="molecule type" value="Genomic_DNA"/>
</dbReference>
<dbReference type="FunCoup" id="A0A168LI87">
    <property type="interactions" value="134"/>
</dbReference>
<dbReference type="FunFam" id="1.10.10.10:FF:000270">
    <property type="entry name" value="Non-structural maintenance of chromosomes element 1 homolog"/>
    <property type="match status" value="1"/>
</dbReference>
<comment type="function">
    <text evidence="15">Acts in a DNA repair pathway for removal of UV-induced DNA damage that is distinct from classical nucleotide excision repair and in repair of ionizing radiation damage. Functions in homologous recombination repair of DNA double strand breaks and in recovery of stalled replication forks.</text>
</comment>
<dbReference type="OrthoDB" id="185455at2759"/>
<organism evidence="17">
    <name type="scientific">Absidia glauca</name>
    <name type="common">Pin mould</name>
    <dbReference type="NCBI Taxonomy" id="4829"/>
    <lineage>
        <taxon>Eukaryota</taxon>
        <taxon>Fungi</taxon>
        <taxon>Fungi incertae sedis</taxon>
        <taxon>Mucoromycota</taxon>
        <taxon>Mucoromycotina</taxon>
        <taxon>Mucoromycetes</taxon>
        <taxon>Mucorales</taxon>
        <taxon>Cunninghamellaceae</taxon>
        <taxon>Absidia</taxon>
    </lineage>
</organism>
<evidence type="ECO:0000259" key="16">
    <source>
        <dbReference type="Pfam" id="PF08746"/>
    </source>
</evidence>
<evidence type="ECO:0000256" key="7">
    <source>
        <dbReference type="ARBA" id="ARBA00022723"/>
    </source>
</evidence>
<evidence type="ECO:0000313" key="17">
    <source>
        <dbReference type="EMBL" id="SAL96841.1"/>
    </source>
</evidence>
<evidence type="ECO:0000256" key="5">
    <source>
        <dbReference type="ARBA" id="ARBA00019422"/>
    </source>
</evidence>
<comment type="similarity">
    <text evidence="3 15">Belongs to the NSE1 family.</text>
</comment>
<dbReference type="STRING" id="4829.A0A168LI87"/>
<evidence type="ECO:0000256" key="4">
    <source>
        <dbReference type="ARBA" id="ARBA00012483"/>
    </source>
</evidence>
<dbReference type="GO" id="GO:0005634">
    <property type="term" value="C:nucleus"/>
    <property type="evidence" value="ECO:0007669"/>
    <property type="project" value="UniProtKB-SubCell"/>
</dbReference>